<dbReference type="CDD" id="cd08645">
    <property type="entry name" value="FMT_core_GART"/>
    <property type="match status" value="1"/>
</dbReference>
<keyword evidence="11" id="KW-1185">Reference proteome</keyword>
<evidence type="ECO:0000259" key="9">
    <source>
        <dbReference type="Pfam" id="PF00551"/>
    </source>
</evidence>
<dbReference type="GO" id="GO:0004644">
    <property type="term" value="F:phosphoribosylglycinamide formyltransferase activity"/>
    <property type="evidence" value="ECO:0007669"/>
    <property type="project" value="UniProtKB-EC"/>
</dbReference>
<dbReference type="InterPro" id="IPR004607">
    <property type="entry name" value="GART"/>
</dbReference>
<dbReference type="PROSITE" id="PS00373">
    <property type="entry name" value="GART"/>
    <property type="match status" value="1"/>
</dbReference>
<dbReference type="AlphaFoldDB" id="A0A9D4U741"/>
<proteinExistence type="inferred from homology"/>
<evidence type="ECO:0000256" key="6">
    <source>
        <dbReference type="ARBA" id="ARBA00041324"/>
    </source>
</evidence>
<comment type="caution">
    <text evidence="10">The sequence shown here is derived from an EMBL/GenBank/DDBJ whole genome shotgun (WGS) entry which is preliminary data.</text>
</comment>
<evidence type="ECO:0000256" key="2">
    <source>
        <dbReference type="ARBA" id="ARBA00012254"/>
    </source>
</evidence>
<dbReference type="PANTHER" id="PTHR43369:SF2">
    <property type="entry name" value="PHOSPHORIBOSYLGLYCINAMIDE FORMYLTRANSFERASE"/>
    <property type="match status" value="1"/>
</dbReference>
<comment type="similarity">
    <text evidence="5">Belongs to the GART family.</text>
</comment>
<dbReference type="GO" id="GO:0006189">
    <property type="term" value="P:'de novo' IMP biosynthetic process"/>
    <property type="evidence" value="ECO:0007669"/>
    <property type="project" value="InterPro"/>
</dbReference>
<evidence type="ECO:0000256" key="1">
    <source>
        <dbReference type="ARBA" id="ARBA00005054"/>
    </source>
</evidence>
<reference evidence="10" key="1">
    <citation type="submission" date="2021-01" db="EMBL/GenBank/DDBJ databases">
        <title>Adiantum capillus-veneris genome.</title>
        <authorList>
            <person name="Fang Y."/>
            <person name="Liao Q."/>
        </authorList>
    </citation>
    <scope>NUCLEOTIDE SEQUENCE</scope>
    <source>
        <strain evidence="10">H3</strain>
        <tissue evidence="10">Leaf</tissue>
    </source>
</reference>
<evidence type="ECO:0000256" key="4">
    <source>
        <dbReference type="ARBA" id="ARBA00022755"/>
    </source>
</evidence>
<gene>
    <name evidence="10" type="ORF">GOP47_0023106</name>
</gene>
<protein>
    <recommendedName>
        <fullName evidence="2">phosphoribosylglycinamide formyltransferase 1</fullName>
        <ecNumber evidence="2">2.1.2.2</ecNumber>
    </recommendedName>
    <alternativeName>
        <fullName evidence="7">5'-phosphoribosylglycinamide transformylase</fullName>
    </alternativeName>
    <alternativeName>
        <fullName evidence="6">GAR transformylase</fullName>
    </alternativeName>
</protein>
<name>A0A9D4U741_ADICA</name>
<dbReference type="InterPro" id="IPR001555">
    <property type="entry name" value="GART_AS"/>
</dbReference>
<keyword evidence="3" id="KW-0808">Transferase</keyword>
<sequence length="305" mass="33487">MTGHMLRANEFSAADSPRPLSPLAIKLHPPGYLSAVKTLHTPPSRGFPSVALDCKLVCLPRLAEESWAPAGVCVSAFSSESGQAKDTGFQRKRLAVFVSGGGSNFRSLHEATLQNKVFGDFELVVSDKPACKACDYAKNNNIPVAQYPHSKVLDSGLSAAELVALLRQFEVDIVLLAGYLKLLPNEVVQAFPRAILNIHPALLPAFGGKGYFGRKVHEAVIKSGARYSGPTIHFVDEKYDHGSIVAQRVVPVLPHDTPEDLSARVMKEEHKLYPEVVAAICEDRVFWREDGVPLIRRSWDEAEYY</sequence>
<keyword evidence="4" id="KW-0658">Purine biosynthesis</keyword>
<evidence type="ECO:0000313" key="10">
    <source>
        <dbReference type="EMBL" id="KAI5062567.1"/>
    </source>
</evidence>
<dbReference type="EC" id="2.1.2.2" evidence="2"/>
<comment type="pathway">
    <text evidence="1">Purine metabolism; IMP biosynthesis via de novo pathway; N(2)-formyl-N(1)-(5-phospho-D-ribosyl)glycinamide from N(1)-(5-phospho-D-ribosyl)glycinamide (10-formyl THF route): step 1/1.</text>
</comment>
<dbReference type="InterPro" id="IPR036477">
    <property type="entry name" value="Formyl_transf_N_sf"/>
</dbReference>
<dbReference type="Gene3D" id="3.40.50.170">
    <property type="entry name" value="Formyl transferase, N-terminal domain"/>
    <property type="match status" value="1"/>
</dbReference>
<dbReference type="InterPro" id="IPR002376">
    <property type="entry name" value="Formyl_transf_N"/>
</dbReference>
<dbReference type="SUPFAM" id="SSF53328">
    <property type="entry name" value="Formyltransferase"/>
    <property type="match status" value="1"/>
</dbReference>
<evidence type="ECO:0000256" key="7">
    <source>
        <dbReference type="ARBA" id="ARBA00041682"/>
    </source>
</evidence>
<comment type="catalytic activity">
    <reaction evidence="8">
        <text>N(1)-(5-phospho-beta-D-ribosyl)glycinamide + (6R)-10-formyltetrahydrofolate = N(2)-formyl-N(1)-(5-phospho-beta-D-ribosyl)glycinamide + (6S)-5,6,7,8-tetrahydrofolate + H(+)</text>
        <dbReference type="Rhea" id="RHEA:15053"/>
        <dbReference type="ChEBI" id="CHEBI:15378"/>
        <dbReference type="ChEBI" id="CHEBI:57453"/>
        <dbReference type="ChEBI" id="CHEBI:143788"/>
        <dbReference type="ChEBI" id="CHEBI:147286"/>
        <dbReference type="ChEBI" id="CHEBI:195366"/>
        <dbReference type="EC" id="2.1.2.2"/>
    </reaction>
</comment>
<dbReference type="PANTHER" id="PTHR43369">
    <property type="entry name" value="PHOSPHORIBOSYLGLYCINAMIDE FORMYLTRANSFERASE"/>
    <property type="match status" value="1"/>
</dbReference>
<dbReference type="HAMAP" id="MF_01930">
    <property type="entry name" value="PurN"/>
    <property type="match status" value="1"/>
</dbReference>
<accession>A0A9D4U741</accession>
<evidence type="ECO:0000313" key="11">
    <source>
        <dbReference type="Proteomes" id="UP000886520"/>
    </source>
</evidence>
<dbReference type="GO" id="GO:0009507">
    <property type="term" value="C:chloroplast"/>
    <property type="evidence" value="ECO:0007669"/>
    <property type="project" value="TreeGrafter"/>
</dbReference>
<dbReference type="Pfam" id="PF00551">
    <property type="entry name" value="Formyl_trans_N"/>
    <property type="match status" value="1"/>
</dbReference>
<dbReference type="EMBL" id="JABFUD020000022">
    <property type="protein sequence ID" value="KAI5062567.1"/>
    <property type="molecule type" value="Genomic_DNA"/>
</dbReference>
<evidence type="ECO:0000256" key="3">
    <source>
        <dbReference type="ARBA" id="ARBA00022679"/>
    </source>
</evidence>
<dbReference type="NCBIfam" id="TIGR00639">
    <property type="entry name" value="PurN"/>
    <property type="match status" value="1"/>
</dbReference>
<feature type="domain" description="Formyl transferase N-terminal" evidence="9">
    <location>
        <begin position="92"/>
        <end position="277"/>
    </location>
</feature>
<dbReference type="Proteomes" id="UP000886520">
    <property type="component" value="Chromosome 22"/>
</dbReference>
<organism evidence="10 11">
    <name type="scientific">Adiantum capillus-veneris</name>
    <name type="common">Maidenhair fern</name>
    <dbReference type="NCBI Taxonomy" id="13818"/>
    <lineage>
        <taxon>Eukaryota</taxon>
        <taxon>Viridiplantae</taxon>
        <taxon>Streptophyta</taxon>
        <taxon>Embryophyta</taxon>
        <taxon>Tracheophyta</taxon>
        <taxon>Polypodiopsida</taxon>
        <taxon>Polypodiidae</taxon>
        <taxon>Polypodiales</taxon>
        <taxon>Pteridineae</taxon>
        <taxon>Pteridaceae</taxon>
        <taxon>Vittarioideae</taxon>
        <taxon>Adiantum</taxon>
    </lineage>
</organism>
<dbReference type="OrthoDB" id="2018833at2759"/>
<evidence type="ECO:0000256" key="5">
    <source>
        <dbReference type="ARBA" id="ARBA00038440"/>
    </source>
</evidence>
<evidence type="ECO:0000256" key="8">
    <source>
        <dbReference type="ARBA" id="ARBA00047664"/>
    </source>
</evidence>